<keyword evidence="2" id="KW-1185">Reference proteome</keyword>
<dbReference type="InterPro" id="IPR011990">
    <property type="entry name" value="TPR-like_helical_dom_sf"/>
</dbReference>
<evidence type="ECO:0000313" key="1">
    <source>
        <dbReference type="EMBL" id="KAJ8657567.1"/>
    </source>
</evidence>
<dbReference type="GeneID" id="83214042"/>
<dbReference type="InterPro" id="IPR032675">
    <property type="entry name" value="LRR_dom_sf"/>
</dbReference>
<reference evidence="1 2" key="1">
    <citation type="submission" date="2023-03" db="EMBL/GenBank/DDBJ databases">
        <title>Genome sequence of Lichtheimia ornata CBS 291.66.</title>
        <authorList>
            <person name="Mohabir J.T."/>
            <person name="Shea T.P."/>
            <person name="Kurbessoian T."/>
            <person name="Berby B."/>
            <person name="Fontaine J."/>
            <person name="Livny J."/>
            <person name="Gnirke A."/>
            <person name="Stajich J.E."/>
            <person name="Cuomo C.A."/>
        </authorList>
    </citation>
    <scope>NUCLEOTIDE SEQUENCE [LARGE SCALE GENOMIC DNA]</scope>
    <source>
        <strain evidence="1">CBS 291.66</strain>
    </source>
</reference>
<accession>A0AAD7V1X0</accession>
<dbReference type="Gene3D" id="1.25.40.10">
    <property type="entry name" value="Tetratricopeptide repeat domain"/>
    <property type="match status" value="1"/>
</dbReference>
<dbReference type="AlphaFoldDB" id="A0AAD7V1X0"/>
<dbReference type="Gene3D" id="3.80.10.10">
    <property type="entry name" value="Ribonuclease Inhibitor"/>
    <property type="match status" value="1"/>
</dbReference>
<sequence length="461" mass="52207">MIETNIDILCPAHSAVAIGNPLIDDNIKLETRHVQDYMRRLLLALNVRASLLVNAERLELALDDAIAMMTLVPTSPLGYLCAGGIHSRRGHHASAIETLNDGLKRVPPSDPQYAHLLNARAVAYNKSIKRIDFISKLPLDVVTHNIIPRILQGRSMFHIGRPCGYFDVSRTWRKRMALASGLQYEIGPEDLFEDGYDRVKDLAPFMRSLSVIEPYKEILSKITKRHRIELSMLKKLKIIESIGRGPSLLLSSLRPLSDTLTDLVIEYGHYKDPKKRYRLCDILDACPNLASIRMNNGDIDMSAVTKTYPKLIKLELWNTDSEVKRENIPSLLQAFSQLRFLKLYPAFGSDIFSAVDQHCPLLQQLILTGPYQHFFDTLDTTARTGLRALSIPATQSADDFKEDKVVQYLMKHSETLEAFDVTAKRGFAEPKRLSQHAASQQVTFQRLRQLEYPTDAEDDLV</sequence>
<proteinExistence type="predicted"/>
<gene>
    <name evidence="1" type="ORF">O0I10_006631</name>
</gene>
<organism evidence="1 2">
    <name type="scientific">Lichtheimia ornata</name>
    <dbReference type="NCBI Taxonomy" id="688661"/>
    <lineage>
        <taxon>Eukaryota</taxon>
        <taxon>Fungi</taxon>
        <taxon>Fungi incertae sedis</taxon>
        <taxon>Mucoromycota</taxon>
        <taxon>Mucoromycotina</taxon>
        <taxon>Mucoromycetes</taxon>
        <taxon>Mucorales</taxon>
        <taxon>Lichtheimiaceae</taxon>
        <taxon>Lichtheimia</taxon>
    </lineage>
</organism>
<comment type="caution">
    <text evidence="1">The sequence shown here is derived from an EMBL/GenBank/DDBJ whole genome shotgun (WGS) entry which is preliminary data.</text>
</comment>
<dbReference type="SUPFAM" id="SSF48452">
    <property type="entry name" value="TPR-like"/>
    <property type="match status" value="1"/>
</dbReference>
<dbReference type="SUPFAM" id="SSF52047">
    <property type="entry name" value="RNI-like"/>
    <property type="match status" value="1"/>
</dbReference>
<protein>
    <submittedName>
        <fullName evidence="1">Uncharacterized protein</fullName>
    </submittedName>
</protein>
<name>A0AAD7V1X0_9FUNG</name>
<dbReference type="Proteomes" id="UP001234581">
    <property type="component" value="Unassembled WGS sequence"/>
</dbReference>
<dbReference type="RefSeq" id="XP_058342480.1">
    <property type="nucleotide sequence ID" value="XM_058486658.1"/>
</dbReference>
<evidence type="ECO:0000313" key="2">
    <source>
        <dbReference type="Proteomes" id="UP001234581"/>
    </source>
</evidence>
<dbReference type="EMBL" id="JARTCD010000030">
    <property type="protein sequence ID" value="KAJ8657567.1"/>
    <property type="molecule type" value="Genomic_DNA"/>
</dbReference>